<organism evidence="2 3">
    <name type="scientific">Sporosarcina highlanderae</name>
    <dbReference type="NCBI Taxonomy" id="3035916"/>
    <lineage>
        <taxon>Bacteria</taxon>
        <taxon>Bacillati</taxon>
        <taxon>Bacillota</taxon>
        <taxon>Bacilli</taxon>
        <taxon>Bacillales</taxon>
        <taxon>Caryophanaceae</taxon>
        <taxon>Sporosarcina</taxon>
    </lineage>
</organism>
<evidence type="ECO:0000256" key="1">
    <source>
        <dbReference type="SAM" id="Phobius"/>
    </source>
</evidence>
<reference evidence="2" key="1">
    <citation type="submission" date="2023-03" db="EMBL/GenBank/DDBJ databases">
        <title>MT1 and MT2 Draft Genomes of Novel Species.</title>
        <authorList>
            <person name="Venkateswaran K."/>
        </authorList>
    </citation>
    <scope>NUCLEOTIDE SEQUENCE</scope>
    <source>
        <strain evidence="2">F6_3S_P_2</strain>
    </source>
</reference>
<feature type="transmembrane region" description="Helical" evidence="1">
    <location>
        <begin position="6"/>
        <end position="23"/>
    </location>
</feature>
<dbReference type="Proteomes" id="UP001175097">
    <property type="component" value="Unassembled WGS sequence"/>
</dbReference>
<comment type="caution">
    <text evidence="2">The sequence shown here is derived from an EMBL/GenBank/DDBJ whole genome shotgun (WGS) entry which is preliminary data.</text>
</comment>
<dbReference type="RefSeq" id="WP_301242786.1">
    <property type="nucleotide sequence ID" value="NZ_JAROCC010000004.1"/>
</dbReference>
<name>A0ABT8JQF3_9BACL</name>
<evidence type="ECO:0000313" key="2">
    <source>
        <dbReference type="EMBL" id="MDN4607242.1"/>
    </source>
</evidence>
<keyword evidence="1" id="KW-0472">Membrane</keyword>
<sequence length="177" mass="20673">MKAKLAVLISLLLIFIIFIYYKVNYKNFDEAIRESNVQVDEVFHTIDFKDHQIIFYGDGDILSVALIEKTLLGFHWVFGAGSKQFNEEDRMLTRMFSNIESTNQSSDIELISLTFGVINDPLIESLEIKYKDKDFTEATIIETSKGRIWYCFSELPINYDPEVKVYYKDGTEKNGWY</sequence>
<accession>A0ABT8JQF3</accession>
<keyword evidence="1" id="KW-1133">Transmembrane helix</keyword>
<gene>
    <name evidence="2" type="ORF">P5G49_07065</name>
</gene>
<dbReference type="EMBL" id="JAROCC010000004">
    <property type="protein sequence ID" value="MDN4607242.1"/>
    <property type="molecule type" value="Genomic_DNA"/>
</dbReference>
<evidence type="ECO:0000313" key="3">
    <source>
        <dbReference type="Proteomes" id="UP001175097"/>
    </source>
</evidence>
<protein>
    <recommendedName>
        <fullName evidence="4">DUF5590 domain-containing protein</fullName>
    </recommendedName>
</protein>
<keyword evidence="3" id="KW-1185">Reference proteome</keyword>
<keyword evidence="1" id="KW-0812">Transmembrane</keyword>
<evidence type="ECO:0008006" key="4">
    <source>
        <dbReference type="Google" id="ProtNLM"/>
    </source>
</evidence>
<proteinExistence type="predicted"/>